<reference evidence="11 12" key="2">
    <citation type="journal article" date="2021" name="Syst. Appl. Microbiol.">
        <title>Phylogenetic classification of ten novel species belonging to the genus Bifidobacterium comprising B. phasiani sp. nov., B. pongonis sp. nov., B. saguinibicoloris sp. nov., B. colobi sp. nov., B. simiiventris sp. nov., B. santillanense sp. nov., B. miconis sp. nov., B. amazonense sp. nov., B. pluvialisilvae sp. nov., and B. miconisargentati sp. nov.</title>
        <authorList>
            <person name="Lugli G.A."/>
            <person name="Calvete-Torre I."/>
            <person name="Alessandri G."/>
            <person name="Milani C."/>
            <person name="Turroni F."/>
            <person name="Laiolo P."/>
            <person name="Ossiprandi M.C."/>
            <person name="Margolles A."/>
            <person name="Ruiz L."/>
            <person name="Ventura M."/>
        </authorList>
    </citation>
    <scope>NUCLEOTIDE SEQUENCE [LARGE SCALE GENOMIC DNA]</scope>
    <source>
        <strain evidence="11 12">MA1</strain>
    </source>
</reference>
<dbReference type="InterPro" id="IPR017438">
    <property type="entry name" value="ATP-NAD_kinase_N"/>
</dbReference>
<evidence type="ECO:0000256" key="2">
    <source>
        <dbReference type="ARBA" id="ARBA00005983"/>
    </source>
</evidence>
<proteinExistence type="inferred from homology"/>
<evidence type="ECO:0000256" key="4">
    <source>
        <dbReference type="ARBA" id="ARBA00022741"/>
    </source>
</evidence>
<keyword evidence="4" id="KW-0547">Nucleotide-binding</keyword>
<dbReference type="Pfam" id="PF19279">
    <property type="entry name" value="YegS_C"/>
    <property type="match status" value="1"/>
</dbReference>
<keyword evidence="5 11" id="KW-0418">Kinase</keyword>
<protein>
    <submittedName>
        <fullName evidence="11">Diacylglycerol kinase</fullName>
    </submittedName>
</protein>
<comment type="cofactor">
    <cofactor evidence="1">
        <name>Mg(2+)</name>
        <dbReference type="ChEBI" id="CHEBI:18420"/>
    </cofactor>
</comment>
<evidence type="ECO:0000256" key="7">
    <source>
        <dbReference type="ARBA" id="ARBA00023209"/>
    </source>
</evidence>
<evidence type="ECO:0000256" key="3">
    <source>
        <dbReference type="ARBA" id="ARBA00022679"/>
    </source>
</evidence>
<dbReference type="InterPro" id="IPR045540">
    <property type="entry name" value="YegS/DAGK_C"/>
</dbReference>
<feature type="region of interest" description="Disordered" evidence="9">
    <location>
        <begin position="170"/>
        <end position="205"/>
    </location>
</feature>
<keyword evidence="6" id="KW-0067">ATP-binding</keyword>
<keyword evidence="7" id="KW-0594">Phospholipid biosynthesis</keyword>
<dbReference type="SUPFAM" id="SSF111331">
    <property type="entry name" value="NAD kinase/diacylglycerol kinase-like"/>
    <property type="match status" value="1"/>
</dbReference>
<dbReference type="EMBL" id="JAFEJT020000055">
    <property type="protein sequence ID" value="MCH9276768.1"/>
    <property type="molecule type" value="Genomic_DNA"/>
</dbReference>
<evidence type="ECO:0000313" key="11">
    <source>
        <dbReference type="EMBL" id="MCH9276768.1"/>
    </source>
</evidence>
<keyword evidence="12" id="KW-1185">Reference proteome</keyword>
<evidence type="ECO:0000256" key="8">
    <source>
        <dbReference type="ARBA" id="ARBA00023264"/>
    </source>
</evidence>
<evidence type="ECO:0000256" key="6">
    <source>
        <dbReference type="ARBA" id="ARBA00022840"/>
    </source>
</evidence>
<evidence type="ECO:0000256" key="9">
    <source>
        <dbReference type="SAM" id="MobiDB-lite"/>
    </source>
</evidence>
<dbReference type="Gene3D" id="3.40.50.10330">
    <property type="entry name" value="Probable inorganic polyphosphate/atp-NAD kinase, domain 1"/>
    <property type="match status" value="1"/>
</dbReference>
<dbReference type="PANTHER" id="PTHR12358">
    <property type="entry name" value="SPHINGOSINE KINASE"/>
    <property type="match status" value="1"/>
</dbReference>
<keyword evidence="7" id="KW-0443">Lipid metabolism</keyword>
<feature type="compositionally biased region" description="Basic and acidic residues" evidence="9">
    <location>
        <begin position="170"/>
        <end position="182"/>
    </location>
</feature>
<feature type="domain" description="DAGKc" evidence="10">
    <location>
        <begin position="13"/>
        <end position="151"/>
    </location>
</feature>
<dbReference type="RefSeq" id="WP_241514548.1">
    <property type="nucleotide sequence ID" value="NZ_JAFEJT020000055.1"/>
</dbReference>
<keyword evidence="7" id="KW-0444">Lipid biosynthesis</keyword>
<evidence type="ECO:0000256" key="1">
    <source>
        <dbReference type="ARBA" id="ARBA00001946"/>
    </source>
</evidence>
<keyword evidence="3" id="KW-0808">Transferase</keyword>
<dbReference type="Gene3D" id="2.60.200.40">
    <property type="match status" value="1"/>
</dbReference>
<dbReference type="Proteomes" id="UP000710815">
    <property type="component" value="Unassembled WGS sequence"/>
</dbReference>
<organism evidence="11 12">
    <name type="scientific">Bifidobacterium amazonense</name>
    <dbReference type="NCBI Taxonomy" id="2809027"/>
    <lineage>
        <taxon>Bacteria</taxon>
        <taxon>Bacillati</taxon>
        <taxon>Actinomycetota</taxon>
        <taxon>Actinomycetes</taxon>
        <taxon>Bifidobacteriales</taxon>
        <taxon>Bifidobacteriaceae</taxon>
        <taxon>Bifidobacterium</taxon>
    </lineage>
</organism>
<comment type="caution">
    <text evidence="11">The sequence shown here is derived from an EMBL/GenBank/DDBJ whole genome shotgun (WGS) entry which is preliminary data.</text>
</comment>
<evidence type="ECO:0000259" key="10">
    <source>
        <dbReference type="PROSITE" id="PS50146"/>
    </source>
</evidence>
<dbReference type="InterPro" id="IPR016064">
    <property type="entry name" value="NAD/diacylglycerol_kinase_sf"/>
</dbReference>
<accession>A0ABS9VXB8</accession>
<reference evidence="11 12" key="1">
    <citation type="journal article" date="2021" name="Environ. Microbiol.">
        <title>Genetic insights into the dark matter of the mammalian gut microbiota through targeted genome reconstruction.</title>
        <authorList>
            <person name="Lugli G.A."/>
            <person name="Alessandri G."/>
            <person name="Milani C."/>
            <person name="Viappiani A."/>
            <person name="Fontana F."/>
            <person name="Tarracchini C."/>
            <person name="Mancabelli L."/>
            <person name="Argentini C."/>
            <person name="Ruiz L."/>
            <person name="Margolles A."/>
            <person name="van Sinderen D."/>
            <person name="Turroni F."/>
            <person name="Ventura M."/>
        </authorList>
    </citation>
    <scope>NUCLEOTIDE SEQUENCE [LARGE SCALE GENOMIC DNA]</scope>
    <source>
        <strain evidence="11 12">MA1</strain>
    </source>
</reference>
<name>A0ABS9VXB8_9BIFI</name>
<gene>
    <name evidence="11" type="ORF">JS533_010870</name>
</gene>
<dbReference type="GO" id="GO:0016301">
    <property type="term" value="F:kinase activity"/>
    <property type="evidence" value="ECO:0007669"/>
    <property type="project" value="UniProtKB-KW"/>
</dbReference>
<evidence type="ECO:0000313" key="12">
    <source>
        <dbReference type="Proteomes" id="UP000710815"/>
    </source>
</evidence>
<dbReference type="PANTHER" id="PTHR12358:SF54">
    <property type="entry name" value="SPHINGOSINE KINASE RELATED PROTEIN"/>
    <property type="match status" value="1"/>
</dbReference>
<keyword evidence="8" id="KW-1208">Phospholipid metabolism</keyword>
<comment type="similarity">
    <text evidence="2">Belongs to the diacylglycerol/lipid kinase family.</text>
</comment>
<dbReference type="InterPro" id="IPR001206">
    <property type="entry name" value="Diacylglycerol_kinase_cat_dom"/>
</dbReference>
<dbReference type="PROSITE" id="PS50146">
    <property type="entry name" value="DAGK"/>
    <property type="match status" value="1"/>
</dbReference>
<dbReference type="InterPro" id="IPR050187">
    <property type="entry name" value="Lipid_Phosphate_FormReg"/>
</dbReference>
<evidence type="ECO:0000256" key="5">
    <source>
        <dbReference type="ARBA" id="ARBA00022777"/>
    </source>
</evidence>
<sequence>MSEERTVQSAADPRHAVVAMIGNPVSDKGKGAKIDAQVMALLEADGERHGFDVIDLTGTSFDDSLNNARTRRDEYTHLVVVGGDGMIALGANAVGCSGKPLGIVATGSGNDFARGLDLPVNRIETAVEGIVGAIVRGSHIDVDMGRVTSLPGGYAVDAATGNLLDGMAERADTAESDGHSRAADPTVTSTDVAGPTGAVPAPTDDLPPIDRFYGGMLNCGLDASINDRANHSRLPGGSLRYFAAVLVEVTHLKRYGYHIKATLADGSVEERDLITPMVTVANSRHIGGGLEVSPYSRFADGLLDLIWIDHMPNALEIADAISKGYNGRLLASHIFGWKRVRDVEITRAAEGAEPPVLMADGEYIGHLPVKVAAQDRALRVLVPPAVARAHAEDDGSRTLAAIERDGRDPITGEFQKR</sequence>
<dbReference type="Pfam" id="PF00781">
    <property type="entry name" value="DAGK_cat"/>
    <property type="match status" value="1"/>
</dbReference>